<gene>
    <name evidence="1" type="ORF">DWX20_02345</name>
</gene>
<accession>A0A412PID2</accession>
<reference evidence="1 2" key="1">
    <citation type="submission" date="2018-08" db="EMBL/GenBank/DDBJ databases">
        <title>A genome reference for cultivated species of the human gut microbiota.</title>
        <authorList>
            <person name="Zou Y."/>
            <person name="Xue W."/>
            <person name="Luo G."/>
        </authorList>
    </citation>
    <scope>NUCLEOTIDE SEQUENCE [LARGE SCALE GENOMIC DNA]</scope>
    <source>
        <strain evidence="1 2">AF18-46</strain>
    </source>
</reference>
<dbReference type="RefSeq" id="WP_006525861.1">
    <property type="nucleotide sequence ID" value="NZ_CABJCF010000001.1"/>
</dbReference>
<proteinExistence type="predicted"/>
<sequence length="102" mass="11650">MSDGFFPLVLLMAITFALLAGFSNKLQQANNRQRKTFNNDYIPPKSPLDIPVRTAPRRVPNIMEPNHTDDINGRNIIHRDAPEKGYVVLNGVKRRIHECKNL</sequence>
<evidence type="ECO:0000313" key="1">
    <source>
        <dbReference type="EMBL" id="RGT57910.1"/>
    </source>
</evidence>
<protein>
    <submittedName>
        <fullName evidence="1">Uncharacterized protein</fullName>
    </submittedName>
</protein>
<dbReference type="Proteomes" id="UP000284731">
    <property type="component" value="Unassembled WGS sequence"/>
</dbReference>
<evidence type="ECO:0000313" key="2">
    <source>
        <dbReference type="Proteomes" id="UP000284731"/>
    </source>
</evidence>
<comment type="caution">
    <text evidence="1">The sequence shown here is derived from an EMBL/GenBank/DDBJ whole genome shotgun (WGS) entry which is preliminary data.</text>
</comment>
<dbReference type="AlphaFoldDB" id="A0A412PID2"/>
<organism evidence="1 2">
    <name type="scientific">Solobacterium moorei</name>
    <dbReference type="NCBI Taxonomy" id="102148"/>
    <lineage>
        <taxon>Bacteria</taxon>
        <taxon>Bacillati</taxon>
        <taxon>Bacillota</taxon>
        <taxon>Erysipelotrichia</taxon>
        <taxon>Erysipelotrichales</taxon>
        <taxon>Erysipelotrichaceae</taxon>
        <taxon>Solobacterium</taxon>
    </lineage>
</organism>
<name>A0A412PID2_9FIRM</name>
<dbReference type="EMBL" id="QRWX01000001">
    <property type="protein sequence ID" value="RGT57910.1"/>
    <property type="molecule type" value="Genomic_DNA"/>
</dbReference>